<evidence type="ECO:0000256" key="1">
    <source>
        <dbReference type="SAM" id="SignalP"/>
    </source>
</evidence>
<gene>
    <name evidence="2" type="ORF">ACFOKJ_06375</name>
</gene>
<dbReference type="Proteomes" id="UP001595636">
    <property type="component" value="Unassembled WGS sequence"/>
</dbReference>
<reference evidence="3" key="1">
    <citation type="journal article" date="2019" name="Int. J. Syst. Evol. Microbiol.">
        <title>The Global Catalogue of Microorganisms (GCM) 10K type strain sequencing project: providing services to taxonomists for standard genome sequencing and annotation.</title>
        <authorList>
            <consortium name="The Broad Institute Genomics Platform"/>
            <consortium name="The Broad Institute Genome Sequencing Center for Infectious Disease"/>
            <person name="Wu L."/>
            <person name="Ma J."/>
        </authorList>
    </citation>
    <scope>NUCLEOTIDE SEQUENCE [LARGE SCALE GENOMIC DNA]</scope>
    <source>
        <strain evidence="3">KCTC 42195</strain>
    </source>
</reference>
<evidence type="ECO:0000313" key="3">
    <source>
        <dbReference type="Proteomes" id="UP001595636"/>
    </source>
</evidence>
<organism evidence="2 3">
    <name type="scientific">Vogesella amnigena</name>
    <dbReference type="NCBI Taxonomy" id="1507449"/>
    <lineage>
        <taxon>Bacteria</taxon>
        <taxon>Pseudomonadati</taxon>
        <taxon>Pseudomonadota</taxon>
        <taxon>Betaproteobacteria</taxon>
        <taxon>Neisseriales</taxon>
        <taxon>Chromobacteriaceae</taxon>
        <taxon>Vogesella</taxon>
    </lineage>
</organism>
<evidence type="ECO:0008006" key="4">
    <source>
        <dbReference type="Google" id="ProtNLM"/>
    </source>
</evidence>
<feature type="chain" id="PRO_5047538951" description="Lipoprotein" evidence="1">
    <location>
        <begin position="21"/>
        <end position="117"/>
    </location>
</feature>
<evidence type="ECO:0000313" key="2">
    <source>
        <dbReference type="EMBL" id="MFC3625772.1"/>
    </source>
</evidence>
<comment type="caution">
    <text evidence="2">The sequence shown here is derived from an EMBL/GenBank/DDBJ whole genome shotgun (WGS) entry which is preliminary data.</text>
</comment>
<accession>A0ABV7TSP6</accession>
<feature type="signal peptide" evidence="1">
    <location>
        <begin position="1"/>
        <end position="20"/>
    </location>
</feature>
<dbReference type="EMBL" id="JBHRYH010000012">
    <property type="protein sequence ID" value="MFC3625772.1"/>
    <property type="molecule type" value="Genomic_DNA"/>
</dbReference>
<keyword evidence="1" id="KW-0732">Signal</keyword>
<protein>
    <recommendedName>
        <fullName evidence="4">Lipoprotein</fullName>
    </recommendedName>
</protein>
<sequence length="117" mass="13302">MTTRLAPLLACLLLAGCASYQWRHPEASRSFDSDSYQCQQEAVKAFPPDIREHTLPPRYIGPRWRCPPGASSRSDCWLDSGFWTWPQTESYDANAKARGDLYGSCLKARGWAYIRVD</sequence>
<name>A0ABV7TSP6_9NEIS</name>
<proteinExistence type="predicted"/>
<dbReference type="PROSITE" id="PS51257">
    <property type="entry name" value="PROKAR_LIPOPROTEIN"/>
    <property type="match status" value="1"/>
</dbReference>
<keyword evidence="3" id="KW-1185">Reference proteome</keyword>
<dbReference type="RefSeq" id="WP_390277617.1">
    <property type="nucleotide sequence ID" value="NZ_JBHRYH010000012.1"/>
</dbReference>